<dbReference type="InterPro" id="IPR012093">
    <property type="entry name" value="Pirin"/>
</dbReference>
<comment type="similarity">
    <text evidence="1 2">Belongs to the pirin family.</text>
</comment>
<dbReference type="AlphaFoldDB" id="A0A515DGD1"/>
<sequence length="347" mass="37839">MSTSPILHLKPLGFPWETIDPFLFCVYHDDAYPRGNAQMGPDASLAGRDIGQDFSRKDGWSMYHGSTVPGFPPHPHRGFETVTIVRKGLIDHSDSLGATARFGRGDVQWLTAGRGVVHSEMFPLLEQEQPNPLELFQIWLNLPARSKMADPHFTMFWSQDIPRLIAKDAEGRTTEVAVIAGRLQDPNAGAAVADPLAPPPDSWAAQADADVAIWTLRMAPGARWTVPAARGEGTRRSLYFFKGASITVAGQPVASHAAIEVRADAAVELVNSGGEVAELLLLQGCPIGEPVVQYGPFVMNTQAEIAQTMDDYRRTQFGGWSFADDAPVHGRDPARFAKHPGGREERP</sequence>
<feature type="domain" description="Pirin C-terminal" evidence="5">
    <location>
        <begin position="214"/>
        <end position="318"/>
    </location>
</feature>
<organism evidence="6 7">
    <name type="scientific">Rhodoferax sediminis</name>
    <dbReference type="NCBI Taxonomy" id="2509614"/>
    <lineage>
        <taxon>Bacteria</taxon>
        <taxon>Pseudomonadati</taxon>
        <taxon>Pseudomonadota</taxon>
        <taxon>Betaproteobacteria</taxon>
        <taxon>Burkholderiales</taxon>
        <taxon>Comamonadaceae</taxon>
        <taxon>Rhodoferax</taxon>
    </lineage>
</organism>
<name>A0A515DGD1_9BURK</name>
<dbReference type="RefSeq" id="WP_142820940.1">
    <property type="nucleotide sequence ID" value="NZ_CP035503.1"/>
</dbReference>
<evidence type="ECO:0000256" key="2">
    <source>
        <dbReference type="RuleBase" id="RU003457"/>
    </source>
</evidence>
<dbReference type="Pfam" id="PF05726">
    <property type="entry name" value="Pirin_C"/>
    <property type="match status" value="1"/>
</dbReference>
<keyword evidence="7" id="KW-1185">Reference proteome</keyword>
<evidence type="ECO:0000313" key="6">
    <source>
        <dbReference type="EMBL" id="QDL39476.1"/>
    </source>
</evidence>
<dbReference type="SUPFAM" id="SSF51182">
    <property type="entry name" value="RmlC-like cupins"/>
    <property type="match status" value="1"/>
</dbReference>
<dbReference type="Gene3D" id="2.60.120.10">
    <property type="entry name" value="Jelly Rolls"/>
    <property type="match status" value="2"/>
</dbReference>
<feature type="compositionally biased region" description="Basic and acidic residues" evidence="3">
    <location>
        <begin position="326"/>
        <end position="347"/>
    </location>
</feature>
<feature type="domain" description="Pirin N-terminal" evidence="4">
    <location>
        <begin position="64"/>
        <end position="140"/>
    </location>
</feature>
<gene>
    <name evidence="6" type="ORF">EUB48_20715</name>
</gene>
<dbReference type="InterPro" id="IPR008778">
    <property type="entry name" value="Pirin_C_dom"/>
</dbReference>
<dbReference type="OrthoDB" id="321327at2"/>
<dbReference type="Pfam" id="PF02678">
    <property type="entry name" value="Pirin"/>
    <property type="match status" value="1"/>
</dbReference>
<dbReference type="InterPro" id="IPR003829">
    <property type="entry name" value="Pirin_N_dom"/>
</dbReference>
<evidence type="ECO:0000313" key="7">
    <source>
        <dbReference type="Proteomes" id="UP000316798"/>
    </source>
</evidence>
<protein>
    <submittedName>
        <fullName evidence="6">Pirin family protein</fullName>
    </submittedName>
</protein>
<dbReference type="PANTHER" id="PTHR13903:SF8">
    <property type="entry name" value="PIRIN"/>
    <property type="match status" value="1"/>
</dbReference>
<proteinExistence type="inferred from homology"/>
<dbReference type="PANTHER" id="PTHR13903">
    <property type="entry name" value="PIRIN-RELATED"/>
    <property type="match status" value="1"/>
</dbReference>
<evidence type="ECO:0000256" key="3">
    <source>
        <dbReference type="SAM" id="MobiDB-lite"/>
    </source>
</evidence>
<accession>A0A515DGD1</accession>
<dbReference type="InterPro" id="IPR011051">
    <property type="entry name" value="RmlC_Cupin_sf"/>
</dbReference>
<evidence type="ECO:0000259" key="4">
    <source>
        <dbReference type="Pfam" id="PF02678"/>
    </source>
</evidence>
<dbReference type="EMBL" id="CP035503">
    <property type="protein sequence ID" value="QDL39476.1"/>
    <property type="molecule type" value="Genomic_DNA"/>
</dbReference>
<reference evidence="6 7" key="1">
    <citation type="submission" date="2019-01" db="EMBL/GenBank/DDBJ databases">
        <title>Genomic insights into a novel species Rhodoferax sp.</title>
        <authorList>
            <person name="Jin L."/>
        </authorList>
    </citation>
    <scope>NUCLEOTIDE SEQUENCE [LARGE SCALE GENOMIC DNA]</scope>
    <source>
        <strain evidence="6 7">CHu59-6-5</strain>
    </source>
</reference>
<dbReference type="Proteomes" id="UP000316798">
    <property type="component" value="Chromosome"/>
</dbReference>
<dbReference type="CDD" id="cd02909">
    <property type="entry name" value="cupin_pirin_N"/>
    <property type="match status" value="1"/>
</dbReference>
<feature type="region of interest" description="Disordered" evidence="3">
    <location>
        <begin position="323"/>
        <end position="347"/>
    </location>
</feature>
<dbReference type="KEGG" id="rhf:EUB48_20715"/>
<evidence type="ECO:0000259" key="5">
    <source>
        <dbReference type="Pfam" id="PF05726"/>
    </source>
</evidence>
<evidence type="ECO:0000256" key="1">
    <source>
        <dbReference type="ARBA" id="ARBA00008416"/>
    </source>
</evidence>
<dbReference type="InterPro" id="IPR014710">
    <property type="entry name" value="RmlC-like_jellyroll"/>
</dbReference>